<dbReference type="InterPro" id="IPR008947">
    <property type="entry name" value="PLipase_C/P1_nuclease_dom_sf"/>
</dbReference>
<evidence type="ECO:0000313" key="1">
    <source>
        <dbReference type="EMBL" id="GAA4821406.1"/>
    </source>
</evidence>
<proteinExistence type="predicted"/>
<evidence type="ECO:0008006" key="3">
    <source>
        <dbReference type="Google" id="ProtNLM"/>
    </source>
</evidence>
<name>A0ABP9D3Q4_9BACT</name>
<dbReference type="SUPFAM" id="SSF48537">
    <property type="entry name" value="Phospholipase C/P1 nuclease"/>
    <property type="match status" value="1"/>
</dbReference>
<dbReference type="Gene3D" id="1.10.575.10">
    <property type="entry name" value="P1 Nuclease"/>
    <property type="match status" value="1"/>
</dbReference>
<accession>A0ABP9D3Q4</accession>
<keyword evidence="2" id="KW-1185">Reference proteome</keyword>
<dbReference type="Proteomes" id="UP001500298">
    <property type="component" value="Unassembled WGS sequence"/>
</dbReference>
<evidence type="ECO:0000313" key="2">
    <source>
        <dbReference type="Proteomes" id="UP001500298"/>
    </source>
</evidence>
<gene>
    <name evidence="1" type="ORF">GCM10023331_02150</name>
</gene>
<comment type="caution">
    <text evidence="1">The sequence shown here is derived from an EMBL/GenBank/DDBJ whole genome shotgun (WGS) entry which is preliminary data.</text>
</comment>
<sequence length="309" mass="35618">MTCRLLIVGLILGCIPLCSSGTWGFFAHKEINKHAIFLLPEGLFPFYKHNLEALLKLSVLPDQRRYVIEGEDIRHYIDLDQYPEIAQSYPACLYVSKDSTQGIAPWNISDMCHKLTWAFREKKYELIIKYSAELGHYLSDIHVPLHTTSNYNGQLTKQTGIHGLWESRLPELFLEEYDLFLPQAYYVNDIDSLAWNTIIESHQCLDSVFQLEKEATKEIGEHRKYGFYNRNGINTHGYSKKYAAQYHQLLQGQVSRRLRCAVQCISSLWYTCWVNAGSPSLTPLVIHPASTLEALMDSVSFEVGRQHEH</sequence>
<dbReference type="CDD" id="cd10981">
    <property type="entry name" value="ZnPC_S1P1"/>
    <property type="match status" value="1"/>
</dbReference>
<organism evidence="1 2">
    <name type="scientific">Algivirga pacifica</name>
    <dbReference type="NCBI Taxonomy" id="1162670"/>
    <lineage>
        <taxon>Bacteria</taxon>
        <taxon>Pseudomonadati</taxon>
        <taxon>Bacteroidota</taxon>
        <taxon>Cytophagia</taxon>
        <taxon>Cytophagales</taxon>
        <taxon>Flammeovirgaceae</taxon>
        <taxon>Algivirga</taxon>
    </lineage>
</organism>
<protein>
    <recommendedName>
        <fullName evidence="3">S1/P1 Nuclease</fullName>
    </recommendedName>
</protein>
<reference evidence="2" key="1">
    <citation type="journal article" date="2019" name="Int. J. Syst. Evol. Microbiol.">
        <title>The Global Catalogue of Microorganisms (GCM) 10K type strain sequencing project: providing services to taxonomists for standard genome sequencing and annotation.</title>
        <authorList>
            <consortium name="The Broad Institute Genomics Platform"/>
            <consortium name="The Broad Institute Genome Sequencing Center for Infectious Disease"/>
            <person name="Wu L."/>
            <person name="Ma J."/>
        </authorList>
    </citation>
    <scope>NUCLEOTIDE SEQUENCE [LARGE SCALE GENOMIC DNA]</scope>
    <source>
        <strain evidence="2">JCM 18326</strain>
    </source>
</reference>
<dbReference type="RefSeq" id="WP_345368564.1">
    <property type="nucleotide sequence ID" value="NZ_BAABJX010000005.1"/>
</dbReference>
<dbReference type="EMBL" id="BAABJX010000005">
    <property type="protein sequence ID" value="GAA4821406.1"/>
    <property type="molecule type" value="Genomic_DNA"/>
</dbReference>